<name>A0ABS1JK84_9BURK</name>
<comment type="caution">
    <text evidence="2">The sequence shown here is derived from an EMBL/GenBank/DDBJ whole genome shotgun (WGS) entry which is preliminary data.</text>
</comment>
<dbReference type="Proteomes" id="UP000622707">
    <property type="component" value="Unassembled WGS sequence"/>
</dbReference>
<evidence type="ECO:0000313" key="3">
    <source>
        <dbReference type="Proteomes" id="UP000622707"/>
    </source>
</evidence>
<gene>
    <name evidence="2" type="ORF">JI746_04365</name>
</gene>
<reference evidence="2 3" key="1">
    <citation type="journal article" date="2017" name="Int. J. Syst. Evol. Microbiol.">
        <title>Ramlibacter alkalitolerans sp. nov., alkali-tolerant bacterium isolated from soil of ginseng.</title>
        <authorList>
            <person name="Lee D.H."/>
            <person name="Cha C.J."/>
        </authorList>
    </citation>
    <scope>NUCLEOTIDE SEQUENCE [LARGE SCALE GENOMIC DNA]</scope>
    <source>
        <strain evidence="2 3">KACC 19305</strain>
    </source>
</reference>
<sequence length="140" mass="15281">MASTLQAGEAAAPPRKRYRRRPDTPVVAVRLDLETEGFSYRKWGAVQHCKAGDWIVNNDGDTYTVDAASFAATYRQLGPGTYVKTTPVWAHQADSAGVVGTKEGATHHAQGDYIVSNHEDGSDAYAMGADKFERLYEADE</sequence>
<keyword evidence="3" id="KW-1185">Reference proteome</keyword>
<evidence type="ECO:0000313" key="2">
    <source>
        <dbReference type="EMBL" id="MBL0424336.1"/>
    </source>
</evidence>
<protein>
    <submittedName>
        <fullName evidence="2">Uncharacterized protein</fullName>
    </submittedName>
</protein>
<accession>A0ABS1JK84</accession>
<feature type="region of interest" description="Disordered" evidence="1">
    <location>
        <begin position="1"/>
        <end position="21"/>
    </location>
</feature>
<proteinExistence type="predicted"/>
<organism evidence="2 3">
    <name type="scientific">Ramlibacter alkalitolerans</name>
    <dbReference type="NCBI Taxonomy" id="2039631"/>
    <lineage>
        <taxon>Bacteria</taxon>
        <taxon>Pseudomonadati</taxon>
        <taxon>Pseudomonadota</taxon>
        <taxon>Betaproteobacteria</taxon>
        <taxon>Burkholderiales</taxon>
        <taxon>Comamonadaceae</taxon>
        <taxon>Ramlibacter</taxon>
    </lineage>
</organism>
<dbReference type="EMBL" id="JAEQND010000002">
    <property type="protein sequence ID" value="MBL0424336.1"/>
    <property type="molecule type" value="Genomic_DNA"/>
</dbReference>
<evidence type="ECO:0000256" key="1">
    <source>
        <dbReference type="SAM" id="MobiDB-lite"/>
    </source>
</evidence>
<dbReference type="RefSeq" id="WP_201687570.1">
    <property type="nucleotide sequence ID" value="NZ_JAEQND010000002.1"/>
</dbReference>